<keyword evidence="14" id="KW-1185">Reference proteome</keyword>
<proteinExistence type="inferred from homology"/>
<dbReference type="RefSeq" id="WP_309937136.1">
    <property type="nucleotide sequence ID" value="NZ_AP025305.1"/>
</dbReference>
<evidence type="ECO:0000256" key="6">
    <source>
        <dbReference type="ARBA" id="ARBA00023136"/>
    </source>
</evidence>
<dbReference type="Pfam" id="PF07715">
    <property type="entry name" value="Plug"/>
    <property type="match status" value="1"/>
</dbReference>
<dbReference type="Gene3D" id="2.40.170.20">
    <property type="entry name" value="TonB-dependent receptor, beta-barrel domain"/>
    <property type="match status" value="1"/>
</dbReference>
<dbReference type="GO" id="GO:0015344">
    <property type="term" value="F:siderophore uptake transmembrane transporter activity"/>
    <property type="evidence" value="ECO:0007669"/>
    <property type="project" value="TreeGrafter"/>
</dbReference>
<dbReference type="Proteomes" id="UP001185092">
    <property type="component" value="Unassembled WGS sequence"/>
</dbReference>
<dbReference type="InterPro" id="IPR036942">
    <property type="entry name" value="Beta-barrel_TonB_sf"/>
</dbReference>
<evidence type="ECO:0000259" key="11">
    <source>
        <dbReference type="Pfam" id="PF00593"/>
    </source>
</evidence>
<dbReference type="SUPFAM" id="SSF49464">
    <property type="entry name" value="Carboxypeptidase regulatory domain-like"/>
    <property type="match status" value="1"/>
</dbReference>
<sequence>MKKILLFFCFILAMTNAMSQSISGRVVSNNEAVPFASLQIKNTNLGVASDEDGRFSFEKLQSGQYTVQCQAVGFKSKSIDINLTNDENAELTIELNADLLNLEEVVVSGTRTSVVRKESPVIVTVTDEKIFNAVQAVSLSEGLSFQPGLRMETNCSNCGFSQVRINGLEGAYSQILIDSRPVFSALNSIYGLEQIPSNMVDRIEVIRGGGSALYGSNAIAGTINVITKDPVDNTFQIGMNSALVNGSSMDNMLNANGSIVSDDGMSGMSLFGMTRERQEYDHNDDGFSEIPMINNLTFGMKGFHRFSELEKMTIEFHTTREHRRGGDSLNLPAHESNIAEELRSTIYGGGASYERFSRDRKNYYSVYASVQNTDMKNYYGAGKDPDGYGRTFDNTFVTGGQFTRTMDKFAGGEGTFTGGVEYKSDVMSDSKPGYGISIEQDLRMLGVYAQQEWKPVDRLKLLFGLRYDYNNLTEENILNPRFNFMYDLTPDLQFRASYARGYRAPQVFTDDVHAELISGEVRVIRLGPDLESELSNSYLASFDWNKSSGLSQYGLTLEGFFTRLNNPFILEGVEDDNFPDQQILEKRNGDGASVYGLNIEAKYAYTQKLQLQGGFTVQRSLYDNEVVWTSSEDSEVIKNTSSKRFLRTPDVYANMVISYYPVEKFGISNSAVFTGSMLVPLAERDDEFIQRADQFVNTKEFFEWNIKFDYDLDISDQYCIQFNAGVQNILNSYQSDIDPGENRDASYVYGPGRPRTFFVGVKIGNAF</sequence>
<keyword evidence="5 9" id="KW-0798">TonB box</keyword>
<accession>A0AAE4BRD7</accession>
<gene>
    <name evidence="13" type="ORF">HNQ88_000646</name>
</gene>
<evidence type="ECO:0000256" key="7">
    <source>
        <dbReference type="ARBA" id="ARBA00023237"/>
    </source>
</evidence>
<name>A0AAE4BRD7_9BACT</name>
<feature type="domain" description="TonB-dependent receptor plug" evidence="12">
    <location>
        <begin position="117"/>
        <end position="222"/>
    </location>
</feature>
<keyword evidence="2 8" id="KW-0813">Transport</keyword>
<feature type="domain" description="TonB-dependent receptor-like beta-barrel" evidence="11">
    <location>
        <begin position="345"/>
        <end position="729"/>
    </location>
</feature>
<keyword evidence="6 8" id="KW-0472">Membrane</keyword>
<dbReference type="PANTHER" id="PTHR30069:SF57">
    <property type="entry name" value="TONB-DEPENDENT RECEPTOR"/>
    <property type="match status" value="1"/>
</dbReference>
<feature type="signal peptide" evidence="10">
    <location>
        <begin position="1"/>
        <end position="19"/>
    </location>
</feature>
<keyword evidence="4 8" id="KW-0812">Transmembrane</keyword>
<dbReference type="AlphaFoldDB" id="A0AAE4BRD7"/>
<comment type="similarity">
    <text evidence="8 9">Belongs to the TonB-dependent receptor family.</text>
</comment>
<dbReference type="Pfam" id="PF00593">
    <property type="entry name" value="TonB_dep_Rec_b-barrel"/>
    <property type="match status" value="1"/>
</dbReference>
<dbReference type="InterPro" id="IPR000531">
    <property type="entry name" value="Beta-barrel_TonB"/>
</dbReference>
<comment type="caution">
    <text evidence="13">The sequence shown here is derived from an EMBL/GenBank/DDBJ whole genome shotgun (WGS) entry which is preliminary data.</text>
</comment>
<dbReference type="Gene3D" id="2.170.130.10">
    <property type="entry name" value="TonB-dependent receptor, plug domain"/>
    <property type="match status" value="1"/>
</dbReference>
<keyword evidence="3 8" id="KW-1134">Transmembrane beta strand</keyword>
<dbReference type="PANTHER" id="PTHR30069">
    <property type="entry name" value="TONB-DEPENDENT OUTER MEMBRANE RECEPTOR"/>
    <property type="match status" value="1"/>
</dbReference>
<evidence type="ECO:0000313" key="14">
    <source>
        <dbReference type="Proteomes" id="UP001185092"/>
    </source>
</evidence>
<evidence type="ECO:0000256" key="9">
    <source>
        <dbReference type="RuleBase" id="RU003357"/>
    </source>
</evidence>
<dbReference type="SUPFAM" id="SSF56935">
    <property type="entry name" value="Porins"/>
    <property type="match status" value="1"/>
</dbReference>
<evidence type="ECO:0000256" key="8">
    <source>
        <dbReference type="PROSITE-ProRule" id="PRU01360"/>
    </source>
</evidence>
<evidence type="ECO:0000256" key="5">
    <source>
        <dbReference type="ARBA" id="ARBA00023077"/>
    </source>
</evidence>
<dbReference type="Pfam" id="PF13715">
    <property type="entry name" value="CarbopepD_reg_2"/>
    <property type="match status" value="1"/>
</dbReference>
<evidence type="ECO:0000256" key="1">
    <source>
        <dbReference type="ARBA" id="ARBA00004571"/>
    </source>
</evidence>
<dbReference type="GO" id="GO:0009279">
    <property type="term" value="C:cell outer membrane"/>
    <property type="evidence" value="ECO:0007669"/>
    <property type="project" value="UniProtKB-SubCell"/>
</dbReference>
<organism evidence="13 14">
    <name type="scientific">Aureibacter tunicatorum</name>
    <dbReference type="NCBI Taxonomy" id="866807"/>
    <lineage>
        <taxon>Bacteria</taxon>
        <taxon>Pseudomonadati</taxon>
        <taxon>Bacteroidota</taxon>
        <taxon>Cytophagia</taxon>
        <taxon>Cytophagales</taxon>
        <taxon>Persicobacteraceae</taxon>
        <taxon>Aureibacter</taxon>
    </lineage>
</organism>
<evidence type="ECO:0000256" key="3">
    <source>
        <dbReference type="ARBA" id="ARBA00022452"/>
    </source>
</evidence>
<dbReference type="InterPro" id="IPR039426">
    <property type="entry name" value="TonB-dep_rcpt-like"/>
</dbReference>
<dbReference type="PROSITE" id="PS52016">
    <property type="entry name" value="TONB_DEPENDENT_REC_3"/>
    <property type="match status" value="1"/>
</dbReference>
<protein>
    <submittedName>
        <fullName evidence="13">Outer membrane receptor for ferrienterochelin and colicins</fullName>
    </submittedName>
</protein>
<dbReference type="InterPro" id="IPR037066">
    <property type="entry name" value="Plug_dom_sf"/>
</dbReference>
<dbReference type="EMBL" id="JAVDQD010000001">
    <property type="protein sequence ID" value="MDR6237670.1"/>
    <property type="molecule type" value="Genomic_DNA"/>
</dbReference>
<keyword evidence="7 8" id="KW-0998">Cell outer membrane</keyword>
<evidence type="ECO:0000256" key="2">
    <source>
        <dbReference type="ARBA" id="ARBA00022448"/>
    </source>
</evidence>
<evidence type="ECO:0000256" key="10">
    <source>
        <dbReference type="SAM" id="SignalP"/>
    </source>
</evidence>
<keyword evidence="10" id="KW-0732">Signal</keyword>
<feature type="chain" id="PRO_5042172595" evidence="10">
    <location>
        <begin position="20"/>
        <end position="767"/>
    </location>
</feature>
<dbReference type="InterPro" id="IPR012910">
    <property type="entry name" value="Plug_dom"/>
</dbReference>
<dbReference type="InterPro" id="IPR008969">
    <property type="entry name" value="CarboxyPept-like_regulatory"/>
</dbReference>
<evidence type="ECO:0000313" key="13">
    <source>
        <dbReference type="EMBL" id="MDR6237670.1"/>
    </source>
</evidence>
<dbReference type="GO" id="GO:0044718">
    <property type="term" value="P:siderophore transmembrane transport"/>
    <property type="evidence" value="ECO:0007669"/>
    <property type="project" value="TreeGrafter"/>
</dbReference>
<dbReference type="Gene3D" id="2.60.40.1120">
    <property type="entry name" value="Carboxypeptidase-like, regulatory domain"/>
    <property type="match status" value="1"/>
</dbReference>
<reference evidence="13" key="1">
    <citation type="submission" date="2023-07" db="EMBL/GenBank/DDBJ databases">
        <title>Genomic Encyclopedia of Type Strains, Phase IV (KMG-IV): sequencing the most valuable type-strain genomes for metagenomic binning, comparative biology and taxonomic classification.</title>
        <authorList>
            <person name="Goeker M."/>
        </authorList>
    </citation>
    <scope>NUCLEOTIDE SEQUENCE</scope>
    <source>
        <strain evidence="13">DSM 26174</strain>
    </source>
</reference>
<evidence type="ECO:0000256" key="4">
    <source>
        <dbReference type="ARBA" id="ARBA00022692"/>
    </source>
</evidence>
<keyword evidence="13" id="KW-0675">Receptor</keyword>
<evidence type="ECO:0000259" key="12">
    <source>
        <dbReference type="Pfam" id="PF07715"/>
    </source>
</evidence>
<comment type="subcellular location">
    <subcellularLocation>
        <location evidence="1 8">Cell outer membrane</location>
        <topology evidence="1 8">Multi-pass membrane protein</topology>
    </subcellularLocation>
</comment>